<dbReference type="PROSITE" id="PS00108">
    <property type="entry name" value="PROTEIN_KINASE_ST"/>
    <property type="match status" value="1"/>
</dbReference>
<dbReference type="InterPro" id="IPR008271">
    <property type="entry name" value="Ser/Thr_kinase_AS"/>
</dbReference>
<dbReference type="EMBL" id="JBBBZM010000494">
    <property type="protein sequence ID" value="KAL0630578.1"/>
    <property type="molecule type" value="Genomic_DNA"/>
</dbReference>
<dbReference type="Proteomes" id="UP001447188">
    <property type="component" value="Unassembled WGS sequence"/>
</dbReference>
<dbReference type="InterPro" id="IPR000719">
    <property type="entry name" value="Prot_kinase_dom"/>
</dbReference>
<sequence>MDSRMTKINQYMLDSNFLDDSTVVHNTNLVAGVRVAVPPTSWKREEILGAGGFGTVWREVEQGTGQVRAVKVISKLQLNVREVEALIDLQDHPSLFIRFLGWFEDPHATYIAMEYIEHGDLAQYIDKHHSQAVAEVKEITKQILNGLVVMHSRGICHRDLKPQNILLKSVSPISVKITDFGISKQSLETSLRTACGTSCYQAPEVLGLLPWSMRTDGSNSYTNAVDLWALGAVVHKILTTEIPFLDEGPGGSSALISGLDVGSTTEQYAEIDMRLLSDYCRGERPFPVGSLRDNRVARDGIGFVYSLMVANPRKRVSAERALNSVWLGGTEHSR</sequence>
<feature type="domain" description="Protein kinase" evidence="1">
    <location>
        <begin position="42"/>
        <end position="327"/>
    </location>
</feature>
<dbReference type="Gene3D" id="1.10.510.10">
    <property type="entry name" value="Transferase(Phosphotransferase) domain 1"/>
    <property type="match status" value="1"/>
</dbReference>
<reference evidence="2 3" key="1">
    <citation type="submission" date="2024-02" db="EMBL/GenBank/DDBJ databases">
        <title>Discinaceae phylogenomics.</title>
        <authorList>
            <person name="Dirks A.C."/>
            <person name="James T.Y."/>
        </authorList>
    </citation>
    <scope>NUCLEOTIDE SEQUENCE [LARGE SCALE GENOMIC DNA]</scope>
    <source>
        <strain evidence="2 3">ACD0624</strain>
    </source>
</reference>
<protein>
    <recommendedName>
        <fullName evidence="1">Protein kinase domain-containing protein</fullName>
    </recommendedName>
</protein>
<dbReference type="SUPFAM" id="SSF56112">
    <property type="entry name" value="Protein kinase-like (PK-like)"/>
    <property type="match status" value="1"/>
</dbReference>
<dbReference type="PANTHER" id="PTHR44167">
    <property type="entry name" value="OVARIAN-SPECIFIC SERINE/THREONINE-PROTEIN KINASE LOK-RELATED"/>
    <property type="match status" value="1"/>
</dbReference>
<dbReference type="InterPro" id="IPR011009">
    <property type="entry name" value="Kinase-like_dom_sf"/>
</dbReference>
<keyword evidence="3" id="KW-1185">Reference proteome</keyword>
<evidence type="ECO:0000313" key="2">
    <source>
        <dbReference type="EMBL" id="KAL0630578.1"/>
    </source>
</evidence>
<evidence type="ECO:0000313" key="3">
    <source>
        <dbReference type="Proteomes" id="UP001447188"/>
    </source>
</evidence>
<accession>A0ABR3G438</accession>
<dbReference type="PANTHER" id="PTHR44167:SF31">
    <property type="entry name" value="PROTEIN CBG02007"/>
    <property type="match status" value="1"/>
</dbReference>
<dbReference type="PROSITE" id="PS50011">
    <property type="entry name" value="PROTEIN_KINASE_DOM"/>
    <property type="match status" value="1"/>
</dbReference>
<proteinExistence type="predicted"/>
<gene>
    <name evidence="2" type="ORF">Q9L58_010575</name>
</gene>
<dbReference type="Pfam" id="PF00069">
    <property type="entry name" value="Pkinase"/>
    <property type="match status" value="1"/>
</dbReference>
<name>A0ABR3G438_9PEZI</name>
<comment type="caution">
    <text evidence="2">The sequence shown here is derived from an EMBL/GenBank/DDBJ whole genome shotgun (WGS) entry which is preliminary data.</text>
</comment>
<evidence type="ECO:0000259" key="1">
    <source>
        <dbReference type="PROSITE" id="PS50011"/>
    </source>
</evidence>
<organism evidence="2 3">
    <name type="scientific">Discina gigas</name>
    <dbReference type="NCBI Taxonomy" id="1032678"/>
    <lineage>
        <taxon>Eukaryota</taxon>
        <taxon>Fungi</taxon>
        <taxon>Dikarya</taxon>
        <taxon>Ascomycota</taxon>
        <taxon>Pezizomycotina</taxon>
        <taxon>Pezizomycetes</taxon>
        <taxon>Pezizales</taxon>
        <taxon>Discinaceae</taxon>
        <taxon>Discina</taxon>
    </lineage>
</organism>
<dbReference type="SMART" id="SM00220">
    <property type="entry name" value="S_TKc"/>
    <property type="match status" value="1"/>
</dbReference>